<dbReference type="SUPFAM" id="SSF51735">
    <property type="entry name" value="NAD(P)-binding Rossmann-fold domains"/>
    <property type="match status" value="1"/>
</dbReference>
<dbReference type="RefSeq" id="WP_118934574.1">
    <property type="nucleotide sequence ID" value="NZ_CP061008.1"/>
</dbReference>
<name>A0A424W530_ALCXX</name>
<evidence type="ECO:0000313" key="4">
    <source>
        <dbReference type="EMBL" id="RPJ88314.1"/>
    </source>
</evidence>
<dbReference type="Proteomes" id="UP000285324">
    <property type="component" value="Unassembled WGS sequence"/>
</dbReference>
<dbReference type="Pfam" id="PF16653">
    <property type="entry name" value="Sacchrp_dh_C"/>
    <property type="match status" value="1"/>
</dbReference>
<feature type="domain" description="Saccharopine dehydrogenase-like C-terminal" evidence="3">
    <location>
        <begin position="124"/>
        <end position="348"/>
    </location>
</feature>
<dbReference type="Gene3D" id="3.30.360.10">
    <property type="entry name" value="Dihydrodipicolinate Reductase, domain 2"/>
    <property type="match status" value="1"/>
</dbReference>
<keyword evidence="1" id="KW-0560">Oxidoreductase</keyword>
<dbReference type="InterPro" id="IPR051168">
    <property type="entry name" value="AASS"/>
</dbReference>
<reference evidence="4 5" key="1">
    <citation type="submission" date="2018-08" db="EMBL/GenBank/DDBJ databases">
        <title>Achromobacter xylosoxidans Genome sequencing and assembly.</title>
        <authorList>
            <person name="Wang R."/>
            <person name="Rensing C."/>
            <person name="Li Y."/>
        </authorList>
    </citation>
    <scope>NUCLEOTIDE SEQUENCE [LARGE SCALE GENOMIC DNA]</scope>
    <source>
        <strain evidence="4 5">GD003A</strain>
    </source>
</reference>
<dbReference type="PANTHER" id="PTHR11133:SF22">
    <property type="entry name" value="ALPHA-AMINOADIPIC SEMIALDEHYDE SYNTHASE, MITOCHONDRIAL"/>
    <property type="match status" value="1"/>
</dbReference>
<dbReference type="EMBL" id="QVXO01000069">
    <property type="protein sequence ID" value="RPJ88314.1"/>
    <property type="molecule type" value="Genomic_DNA"/>
</dbReference>
<dbReference type="Pfam" id="PF03435">
    <property type="entry name" value="Sacchrp_dh_NADP"/>
    <property type="match status" value="1"/>
</dbReference>
<evidence type="ECO:0000313" key="5">
    <source>
        <dbReference type="Proteomes" id="UP000285324"/>
    </source>
</evidence>
<dbReference type="AlphaFoldDB" id="A0A424W530"/>
<evidence type="ECO:0000259" key="3">
    <source>
        <dbReference type="Pfam" id="PF16653"/>
    </source>
</evidence>
<comment type="caution">
    <text evidence="4">The sequence shown here is derived from an EMBL/GenBank/DDBJ whole genome shotgun (WGS) entry which is preliminary data.</text>
</comment>
<proteinExistence type="predicted"/>
<organism evidence="4 5">
    <name type="scientific">Alcaligenes xylosoxydans xylosoxydans</name>
    <name type="common">Achromobacter xylosoxidans</name>
    <dbReference type="NCBI Taxonomy" id="85698"/>
    <lineage>
        <taxon>Bacteria</taxon>
        <taxon>Pseudomonadati</taxon>
        <taxon>Pseudomonadota</taxon>
        <taxon>Betaproteobacteria</taxon>
        <taxon>Burkholderiales</taxon>
        <taxon>Alcaligenaceae</taxon>
        <taxon>Achromobacter</taxon>
    </lineage>
</organism>
<dbReference type="PANTHER" id="PTHR11133">
    <property type="entry name" value="SACCHAROPINE DEHYDROGENASE"/>
    <property type="match status" value="1"/>
</dbReference>
<dbReference type="InterPro" id="IPR032095">
    <property type="entry name" value="Sacchrp_dh-like_C"/>
</dbReference>
<protein>
    <submittedName>
        <fullName evidence="4">Saccharopine dehydrogenase family protein</fullName>
    </submittedName>
</protein>
<evidence type="ECO:0000259" key="2">
    <source>
        <dbReference type="Pfam" id="PF03435"/>
    </source>
</evidence>
<accession>A0A424W530</accession>
<evidence type="ECO:0000256" key="1">
    <source>
        <dbReference type="ARBA" id="ARBA00023002"/>
    </source>
</evidence>
<dbReference type="InterPro" id="IPR005097">
    <property type="entry name" value="Sacchrp_dh_NADP-bd"/>
</dbReference>
<dbReference type="SUPFAM" id="SSF55347">
    <property type="entry name" value="Glyceraldehyde-3-phosphate dehydrogenase-like, C-terminal domain"/>
    <property type="match status" value="1"/>
</dbReference>
<gene>
    <name evidence="4" type="ORF">DY367_28425</name>
</gene>
<dbReference type="Gene3D" id="3.40.50.720">
    <property type="entry name" value="NAD(P)-binding Rossmann-like Domain"/>
    <property type="match status" value="1"/>
</dbReference>
<dbReference type="GO" id="GO:0016491">
    <property type="term" value="F:oxidoreductase activity"/>
    <property type="evidence" value="ECO:0007669"/>
    <property type="project" value="UniProtKB-KW"/>
</dbReference>
<dbReference type="OrthoDB" id="9769367at2"/>
<sequence>MTTASPRPVLLLGAGKIGFAIALMLERSGGYSVLVADQDPERLRIVAELGCETRQISGDDSVAQCIEGRYAVINALPFHRAAAVAGLCAKAGVHYFDLTEDVASTHAIQALAESARSVLMPQCGLAPGFIGVVGNALARRFDTLLDLRMRVGALPRYPSNNLRYNLTWSTEGLINEYCNPCEAIVDGQLTSVPALEGYETFALDGVEYEAFNTSGGLGTLPATLRGRARNVDYKSVRYPGHCSIMKLLLNDLRLRDRRDLLKEIFEAAIPTTEQDVIVIQASASGRRHGRLEEESYPIRIFGADVDGHRLSAIQLSTAAGICAALDLVAQGALPQRGFVGQEAIDLDAFVNNRFGRVYAGKPLALAGSGAMADR</sequence>
<feature type="domain" description="Saccharopine dehydrogenase NADP binding" evidence="2">
    <location>
        <begin position="9"/>
        <end position="115"/>
    </location>
</feature>
<dbReference type="InterPro" id="IPR036291">
    <property type="entry name" value="NAD(P)-bd_dom_sf"/>
</dbReference>